<keyword evidence="2" id="KW-0238">DNA-binding</keyword>
<reference evidence="7" key="1">
    <citation type="journal article" date="2019" name="Int. J. Syst. Evol. Microbiol.">
        <title>The Global Catalogue of Microorganisms (GCM) 10K type strain sequencing project: providing services to taxonomists for standard genome sequencing and annotation.</title>
        <authorList>
            <consortium name="The Broad Institute Genomics Platform"/>
            <consortium name="The Broad Institute Genome Sequencing Center for Infectious Disease"/>
            <person name="Wu L."/>
            <person name="Ma J."/>
        </authorList>
    </citation>
    <scope>NUCLEOTIDE SEQUENCE [LARGE SCALE GENOMIC DNA]</scope>
    <source>
        <strain evidence="7">CGMCC 1.19032</strain>
    </source>
</reference>
<dbReference type="SUPFAM" id="SSF46689">
    <property type="entry name" value="Homeodomain-like"/>
    <property type="match status" value="1"/>
</dbReference>
<dbReference type="InterPro" id="IPR047640">
    <property type="entry name" value="RpiR-like"/>
</dbReference>
<feature type="domain" description="SIS" evidence="5">
    <location>
        <begin position="102"/>
        <end position="247"/>
    </location>
</feature>
<accession>A0ABV9MXZ1</accession>
<dbReference type="Pfam" id="PF01380">
    <property type="entry name" value="SIS"/>
    <property type="match status" value="1"/>
</dbReference>
<evidence type="ECO:0000256" key="1">
    <source>
        <dbReference type="ARBA" id="ARBA00023015"/>
    </source>
</evidence>
<dbReference type="Proteomes" id="UP001595969">
    <property type="component" value="Unassembled WGS sequence"/>
</dbReference>
<sequence length="251" mass="28285">MFDLKLLKQVSETDLQIAQYISNHQASVAFMRVRELAEKTHVSPATIVRFTKKIGYTSFPELRLALKQNLTERDVMRQQTQSKNYLAETQLPVDFEQKIEQLVTILGQASFIHCLGNGASGIIAQYAQQRFSTLGYRSISSISAFIPYLASKHEKKNETIDEVCLFFSISGESPDIVQLAKALVDTSIYTVSITNKEANHLATLCDFSLAYDAPSHRQAYNVDLSSQLSAVYIIEALTEKLYLKNNFIDLE</sequence>
<comment type="caution">
    <text evidence="6">The sequence shown here is derived from an EMBL/GenBank/DDBJ whole genome shotgun (WGS) entry which is preliminary data.</text>
</comment>
<keyword evidence="3" id="KW-0804">Transcription</keyword>
<proteinExistence type="predicted"/>
<dbReference type="PANTHER" id="PTHR30514">
    <property type="entry name" value="GLUCOKINASE"/>
    <property type="match status" value="1"/>
</dbReference>
<dbReference type="InterPro" id="IPR009057">
    <property type="entry name" value="Homeodomain-like_sf"/>
</dbReference>
<evidence type="ECO:0000256" key="2">
    <source>
        <dbReference type="ARBA" id="ARBA00023125"/>
    </source>
</evidence>
<dbReference type="Pfam" id="PF01418">
    <property type="entry name" value="HTH_6"/>
    <property type="match status" value="1"/>
</dbReference>
<dbReference type="InterPro" id="IPR000281">
    <property type="entry name" value="HTH_RpiR"/>
</dbReference>
<keyword evidence="1" id="KW-0805">Transcription regulation</keyword>
<evidence type="ECO:0000256" key="3">
    <source>
        <dbReference type="ARBA" id="ARBA00023163"/>
    </source>
</evidence>
<protein>
    <submittedName>
        <fullName evidence="6">MurR/RpiR family transcriptional regulator</fullName>
    </submittedName>
</protein>
<dbReference type="InterPro" id="IPR036388">
    <property type="entry name" value="WH-like_DNA-bd_sf"/>
</dbReference>
<evidence type="ECO:0000313" key="6">
    <source>
        <dbReference type="EMBL" id="MFC4719690.1"/>
    </source>
</evidence>
<evidence type="ECO:0000313" key="7">
    <source>
        <dbReference type="Proteomes" id="UP001595969"/>
    </source>
</evidence>
<dbReference type="SUPFAM" id="SSF53697">
    <property type="entry name" value="SIS domain"/>
    <property type="match status" value="1"/>
</dbReference>
<dbReference type="EMBL" id="JBHSGS010000044">
    <property type="protein sequence ID" value="MFC4719690.1"/>
    <property type="molecule type" value="Genomic_DNA"/>
</dbReference>
<dbReference type="PANTHER" id="PTHR30514:SF1">
    <property type="entry name" value="HTH-TYPE TRANSCRIPTIONAL REGULATOR HEXR-RELATED"/>
    <property type="match status" value="1"/>
</dbReference>
<dbReference type="RefSeq" id="WP_204654863.1">
    <property type="nucleotide sequence ID" value="NZ_JAFBFD010000042.1"/>
</dbReference>
<dbReference type="CDD" id="cd05013">
    <property type="entry name" value="SIS_RpiR"/>
    <property type="match status" value="1"/>
</dbReference>
<dbReference type="PROSITE" id="PS51464">
    <property type="entry name" value="SIS"/>
    <property type="match status" value="1"/>
</dbReference>
<dbReference type="InterPro" id="IPR035472">
    <property type="entry name" value="RpiR-like_SIS"/>
</dbReference>
<dbReference type="InterPro" id="IPR046348">
    <property type="entry name" value="SIS_dom_sf"/>
</dbReference>
<dbReference type="PROSITE" id="PS51071">
    <property type="entry name" value="HTH_RPIR"/>
    <property type="match status" value="1"/>
</dbReference>
<dbReference type="Gene3D" id="1.10.10.10">
    <property type="entry name" value="Winged helix-like DNA-binding domain superfamily/Winged helix DNA-binding domain"/>
    <property type="match status" value="1"/>
</dbReference>
<evidence type="ECO:0000259" key="4">
    <source>
        <dbReference type="PROSITE" id="PS51071"/>
    </source>
</evidence>
<dbReference type="Gene3D" id="3.40.50.10490">
    <property type="entry name" value="Glucose-6-phosphate isomerase like protein, domain 1"/>
    <property type="match status" value="1"/>
</dbReference>
<evidence type="ECO:0000259" key="5">
    <source>
        <dbReference type="PROSITE" id="PS51464"/>
    </source>
</evidence>
<organism evidence="6 7">
    <name type="scientific">Enterococcus lemanii</name>
    <dbReference type="NCBI Taxonomy" id="1159752"/>
    <lineage>
        <taxon>Bacteria</taxon>
        <taxon>Bacillati</taxon>
        <taxon>Bacillota</taxon>
        <taxon>Bacilli</taxon>
        <taxon>Lactobacillales</taxon>
        <taxon>Enterococcaceae</taxon>
        <taxon>Enterococcus</taxon>
    </lineage>
</organism>
<dbReference type="InterPro" id="IPR001347">
    <property type="entry name" value="SIS_dom"/>
</dbReference>
<name>A0ABV9MXZ1_9ENTE</name>
<gene>
    <name evidence="6" type="ORF">ACFO5I_08075</name>
</gene>
<feature type="domain" description="HTH rpiR-type" evidence="4">
    <location>
        <begin position="1"/>
        <end position="73"/>
    </location>
</feature>
<keyword evidence="7" id="KW-1185">Reference proteome</keyword>